<evidence type="ECO:0000313" key="2">
    <source>
        <dbReference type="Proteomes" id="UP000001029"/>
    </source>
</evidence>
<gene>
    <name evidence="1" type="ordered locus">Emin_0891</name>
</gene>
<protein>
    <recommendedName>
        <fullName evidence="3">Outer-membrane lipoprotein LolB</fullName>
    </recommendedName>
</protein>
<organism evidence="1 2">
    <name type="scientific">Elusimicrobium minutum (strain Pei191)</name>
    <dbReference type="NCBI Taxonomy" id="445932"/>
    <lineage>
        <taxon>Bacteria</taxon>
        <taxon>Pseudomonadati</taxon>
        <taxon>Elusimicrobiota</taxon>
        <taxon>Elusimicrobia</taxon>
        <taxon>Elusimicrobiales</taxon>
        <taxon>Elusimicrobiaceae</taxon>
        <taxon>Elusimicrobium</taxon>
    </lineage>
</organism>
<dbReference type="AlphaFoldDB" id="B2KD50"/>
<proteinExistence type="predicted"/>
<evidence type="ECO:0008006" key="3">
    <source>
        <dbReference type="Google" id="ProtNLM"/>
    </source>
</evidence>
<evidence type="ECO:0000313" key="1">
    <source>
        <dbReference type="EMBL" id="ACC98446.1"/>
    </source>
</evidence>
<sequence length="207" mass="23601">MFKRITILLIAAVLTAGCAGFGGKKDYEAMNRGRGIPSYFSHGESAVAFKIQAGIRDLKLEGVLIFKEIDYNEYSIKMLGPLGTKVIDAVMQNGVITYNYILPDINTGIIKGRFEKFIYALLLEPEEVNKVKLRADNYLEVKRKHKIGKVTYVYPLGNEFPIHMSVGSIKMSYEDYREYNNSVLPYSLYYYDTFAEVDLKFELISII</sequence>
<dbReference type="OrthoDB" id="9797618at2"/>
<dbReference type="EMBL" id="CP001055">
    <property type="protein sequence ID" value="ACC98446.1"/>
    <property type="molecule type" value="Genomic_DNA"/>
</dbReference>
<dbReference type="HOGENOM" id="CLU_1324678_0_0_0"/>
<keyword evidence="2" id="KW-1185">Reference proteome</keyword>
<dbReference type="RefSeq" id="WP_012415061.1">
    <property type="nucleotide sequence ID" value="NC_010644.1"/>
</dbReference>
<dbReference type="PROSITE" id="PS51257">
    <property type="entry name" value="PROKAR_LIPOPROTEIN"/>
    <property type="match status" value="1"/>
</dbReference>
<dbReference type="KEGG" id="emi:Emin_0891"/>
<name>B2KD50_ELUMP</name>
<reference evidence="1 2" key="1">
    <citation type="journal article" date="2009" name="Appl. Environ. Microbiol.">
        <title>Genomic analysis of 'Elusimicrobium minutum,' the first cultivated representative of the phylum 'Elusimicrobia' (formerly termite group 1).</title>
        <authorList>
            <person name="Herlemann D.P.R."/>
            <person name="Geissinger O."/>
            <person name="Ikeda-Ohtsubo W."/>
            <person name="Kunin V."/>
            <person name="Sun H."/>
            <person name="Lapidus A."/>
            <person name="Hugenholtz P."/>
            <person name="Brune A."/>
        </authorList>
    </citation>
    <scope>NUCLEOTIDE SEQUENCE [LARGE SCALE GENOMIC DNA]</scope>
    <source>
        <strain evidence="1 2">Pei191</strain>
    </source>
</reference>
<dbReference type="Proteomes" id="UP000001029">
    <property type="component" value="Chromosome"/>
</dbReference>
<dbReference type="STRING" id="445932.Emin_0891"/>
<accession>B2KD50</accession>